<feature type="transmembrane region" description="Helical" evidence="1">
    <location>
        <begin position="139"/>
        <end position="156"/>
    </location>
</feature>
<dbReference type="AlphaFoldDB" id="A0A418WDR9"/>
<keyword evidence="1" id="KW-1133">Transmembrane helix</keyword>
<organism evidence="2 3">
    <name type="scientific">Oleomonas cavernae</name>
    <dbReference type="NCBI Taxonomy" id="2320859"/>
    <lineage>
        <taxon>Bacteria</taxon>
        <taxon>Pseudomonadati</taxon>
        <taxon>Pseudomonadota</taxon>
        <taxon>Alphaproteobacteria</taxon>
        <taxon>Acetobacterales</taxon>
        <taxon>Acetobacteraceae</taxon>
        <taxon>Oleomonas</taxon>
    </lineage>
</organism>
<name>A0A418WDR9_9PROT</name>
<feature type="transmembrane region" description="Helical" evidence="1">
    <location>
        <begin position="16"/>
        <end position="37"/>
    </location>
</feature>
<feature type="transmembrane region" description="Helical" evidence="1">
    <location>
        <begin position="162"/>
        <end position="181"/>
    </location>
</feature>
<sequence length="187" mass="18920">MVDVHRQMGAKLPSPWAGAVIGLFTGLISAAASLGLTTGETQFELLTLLPGIGFGIAFAAFLLGQRLVGPGGAVAIALANALGNFVAMRLAMAIADVLDDPIGLFEGSLMIGLPAGLVGGGLAALVFGRVIGVGRPWQPVVVGVVLGPLGPLSLTIDALIPFFGLWQAGFGAALIWTLHAARTRTTA</sequence>
<accession>A0A418WDR9</accession>
<feature type="transmembrane region" description="Helical" evidence="1">
    <location>
        <begin position="107"/>
        <end position="127"/>
    </location>
</feature>
<keyword evidence="3" id="KW-1185">Reference proteome</keyword>
<evidence type="ECO:0000313" key="3">
    <source>
        <dbReference type="Proteomes" id="UP000284605"/>
    </source>
</evidence>
<gene>
    <name evidence="2" type="ORF">D3874_15070</name>
</gene>
<feature type="transmembrane region" description="Helical" evidence="1">
    <location>
        <begin position="75"/>
        <end position="95"/>
    </location>
</feature>
<feature type="transmembrane region" description="Helical" evidence="1">
    <location>
        <begin position="43"/>
        <end position="63"/>
    </location>
</feature>
<reference evidence="2 3" key="1">
    <citation type="submission" date="2018-09" db="EMBL/GenBank/DDBJ databases">
        <authorList>
            <person name="Zhu H."/>
        </authorList>
    </citation>
    <scope>NUCLEOTIDE SEQUENCE [LARGE SCALE GENOMIC DNA]</scope>
    <source>
        <strain evidence="2 3">K1W22B-8</strain>
    </source>
</reference>
<evidence type="ECO:0000256" key="1">
    <source>
        <dbReference type="SAM" id="Phobius"/>
    </source>
</evidence>
<dbReference type="RefSeq" id="WP_119778809.1">
    <property type="nucleotide sequence ID" value="NZ_QYUK01000011.1"/>
</dbReference>
<evidence type="ECO:0000313" key="2">
    <source>
        <dbReference type="EMBL" id="RJF88173.1"/>
    </source>
</evidence>
<keyword evidence="1" id="KW-0472">Membrane</keyword>
<protein>
    <submittedName>
        <fullName evidence="2">Uncharacterized protein</fullName>
    </submittedName>
</protein>
<dbReference type="Proteomes" id="UP000284605">
    <property type="component" value="Unassembled WGS sequence"/>
</dbReference>
<proteinExistence type="predicted"/>
<dbReference type="EMBL" id="QYUK01000011">
    <property type="protein sequence ID" value="RJF88173.1"/>
    <property type="molecule type" value="Genomic_DNA"/>
</dbReference>
<keyword evidence="1" id="KW-0812">Transmembrane</keyword>
<comment type="caution">
    <text evidence="2">The sequence shown here is derived from an EMBL/GenBank/DDBJ whole genome shotgun (WGS) entry which is preliminary data.</text>
</comment>